<evidence type="ECO:0000313" key="12">
    <source>
        <dbReference type="EMBL" id="TXC70702.1"/>
    </source>
</evidence>
<evidence type="ECO:0000256" key="5">
    <source>
        <dbReference type="ARBA" id="ARBA00022723"/>
    </source>
</evidence>
<dbReference type="InterPro" id="IPR050264">
    <property type="entry name" value="Bact_CCA-adding_enz_type3_sf"/>
</dbReference>
<keyword evidence="13" id="KW-1185">Reference proteome</keyword>
<evidence type="ECO:0000256" key="9">
    <source>
        <dbReference type="SAM" id="MobiDB-lite"/>
    </source>
</evidence>
<feature type="region of interest" description="Disordered" evidence="9">
    <location>
        <begin position="1"/>
        <end position="23"/>
    </location>
</feature>
<dbReference type="CDD" id="cd05398">
    <property type="entry name" value="NT_ClassII-CCAase"/>
    <property type="match status" value="1"/>
</dbReference>
<sequence>MAGRHTPFLRDHLAGPPHLGRDRCDDRQPLAPTGRAVTVLPDASWRHRPGLDRLAAALGADDGAARFVGGAVRDTLLGLEVADIDIATSHAPTEVIARLEDARIKAIPTGLAHGTITAIVDGAPVEVTTLRRDVTTDGRHAVVAYTDDWREDAARRDFTMNALYADPATGEIFDYFGGLDDLDARHVRFIGDPLQRIAEDHLRILRFFRFHARFGAEIDAAGLSACTARANDLMALSRERIASEVLKLLVTTGAVTVVRLMVEHGIFRAVLPEIDAAGADRLGALAERERAADVAPDPIRRLAAVIPGADAESVGARLKLSNADRKRLIAATAGPGSEGPRALAYRAGPVGATDRLLLSGADIAPIRDWSPPALPINGGALVARGLRKGPDVAAMLRRIETQWIAEDFPDAARLSAIADAWVVEALA</sequence>
<keyword evidence="4" id="KW-0548">Nucleotidyltransferase</keyword>
<dbReference type="Gene3D" id="3.30.460.10">
    <property type="entry name" value="Beta Polymerase, domain 2"/>
    <property type="match status" value="1"/>
</dbReference>
<dbReference type="Pfam" id="PF01743">
    <property type="entry name" value="PolyA_pol"/>
    <property type="match status" value="1"/>
</dbReference>
<dbReference type="GO" id="GO:0008033">
    <property type="term" value="P:tRNA processing"/>
    <property type="evidence" value="ECO:0007669"/>
    <property type="project" value="UniProtKB-KW"/>
</dbReference>
<evidence type="ECO:0000256" key="1">
    <source>
        <dbReference type="ARBA" id="ARBA00001946"/>
    </source>
</evidence>
<feature type="domain" description="Poly A polymerase head" evidence="10">
    <location>
        <begin position="65"/>
        <end position="188"/>
    </location>
</feature>
<keyword evidence="7" id="KW-0460">Magnesium</keyword>
<protein>
    <submittedName>
        <fullName evidence="12">CCA tRNA nucleotidyltransferase</fullName>
    </submittedName>
</protein>
<evidence type="ECO:0000256" key="3">
    <source>
        <dbReference type="ARBA" id="ARBA00022694"/>
    </source>
</evidence>
<gene>
    <name evidence="12" type="ORF">FSB78_06955</name>
</gene>
<proteinExistence type="inferred from homology"/>
<dbReference type="GO" id="GO:0000166">
    <property type="term" value="F:nucleotide binding"/>
    <property type="evidence" value="ECO:0007669"/>
    <property type="project" value="UniProtKB-KW"/>
</dbReference>
<dbReference type="PANTHER" id="PTHR46173:SF1">
    <property type="entry name" value="CCA TRNA NUCLEOTIDYLTRANSFERASE 1, MITOCHONDRIAL"/>
    <property type="match status" value="1"/>
</dbReference>
<keyword evidence="8" id="KW-0694">RNA-binding</keyword>
<dbReference type="AlphaFoldDB" id="A0A5C6UDB3"/>
<dbReference type="InterPro" id="IPR032828">
    <property type="entry name" value="PolyA_RNA-bd"/>
</dbReference>
<comment type="similarity">
    <text evidence="8">Belongs to the tRNA nucleotidyltransferase/poly(A) polymerase family.</text>
</comment>
<keyword evidence="6" id="KW-0547">Nucleotide-binding</keyword>
<keyword evidence="3" id="KW-0819">tRNA processing</keyword>
<feature type="compositionally biased region" description="Basic and acidic residues" evidence="9">
    <location>
        <begin position="8"/>
        <end position="23"/>
    </location>
</feature>
<evidence type="ECO:0000256" key="6">
    <source>
        <dbReference type="ARBA" id="ARBA00022741"/>
    </source>
</evidence>
<evidence type="ECO:0000259" key="11">
    <source>
        <dbReference type="Pfam" id="PF12627"/>
    </source>
</evidence>
<dbReference type="EMBL" id="VOQR01000001">
    <property type="protein sequence ID" value="TXC70702.1"/>
    <property type="molecule type" value="Genomic_DNA"/>
</dbReference>
<dbReference type="InterPro" id="IPR043519">
    <property type="entry name" value="NT_sf"/>
</dbReference>
<dbReference type="PANTHER" id="PTHR46173">
    <property type="entry name" value="CCA TRNA NUCLEOTIDYLTRANSFERASE 1, MITOCHONDRIAL"/>
    <property type="match status" value="1"/>
</dbReference>
<dbReference type="GO" id="GO:0016779">
    <property type="term" value="F:nucleotidyltransferase activity"/>
    <property type="evidence" value="ECO:0007669"/>
    <property type="project" value="UniProtKB-KW"/>
</dbReference>
<dbReference type="GO" id="GO:0046872">
    <property type="term" value="F:metal ion binding"/>
    <property type="evidence" value="ECO:0007669"/>
    <property type="project" value="UniProtKB-KW"/>
</dbReference>
<feature type="domain" description="tRNA nucleotidyltransferase/poly(A) polymerase RNA and SrmB- binding" evidence="11">
    <location>
        <begin position="218"/>
        <end position="276"/>
    </location>
</feature>
<dbReference type="OrthoDB" id="9805698at2"/>
<evidence type="ECO:0000256" key="7">
    <source>
        <dbReference type="ARBA" id="ARBA00022842"/>
    </source>
</evidence>
<evidence type="ECO:0000259" key="10">
    <source>
        <dbReference type="Pfam" id="PF01743"/>
    </source>
</evidence>
<reference evidence="12 13" key="1">
    <citation type="journal article" date="2013" name="Antonie Van Leeuwenhoek">
        <title>Sphingomonas ginsenosidivorax sp. nov., with the ability to transform ginsenosides.</title>
        <authorList>
            <person name="Jin X.F."/>
            <person name="Kim J.K."/>
            <person name="Liu Q.M."/>
            <person name="Kang M.S."/>
            <person name="He D."/>
            <person name="Jin F.X."/>
            <person name="Kim S.C."/>
            <person name="Im W.T."/>
        </authorList>
    </citation>
    <scope>NUCLEOTIDE SEQUENCE [LARGE SCALE GENOMIC DNA]</scope>
    <source>
        <strain evidence="12 13">KHI67</strain>
    </source>
</reference>
<dbReference type="Pfam" id="PF12627">
    <property type="entry name" value="PolyA_pol_RNAbd"/>
    <property type="match status" value="1"/>
</dbReference>
<dbReference type="Proteomes" id="UP000321250">
    <property type="component" value="Unassembled WGS sequence"/>
</dbReference>
<name>A0A5C6UDB3_9SPHN</name>
<dbReference type="SUPFAM" id="SSF81891">
    <property type="entry name" value="Poly A polymerase C-terminal region-like"/>
    <property type="match status" value="1"/>
</dbReference>
<evidence type="ECO:0000256" key="4">
    <source>
        <dbReference type="ARBA" id="ARBA00022695"/>
    </source>
</evidence>
<dbReference type="SUPFAM" id="SSF81301">
    <property type="entry name" value="Nucleotidyltransferase"/>
    <property type="match status" value="1"/>
</dbReference>
<dbReference type="InterPro" id="IPR002646">
    <property type="entry name" value="PolA_pol_head_dom"/>
</dbReference>
<evidence type="ECO:0000313" key="13">
    <source>
        <dbReference type="Proteomes" id="UP000321250"/>
    </source>
</evidence>
<comment type="cofactor">
    <cofactor evidence="1">
        <name>Mg(2+)</name>
        <dbReference type="ChEBI" id="CHEBI:18420"/>
    </cofactor>
</comment>
<organism evidence="12 13">
    <name type="scientific">Sphingomonas ginsenosidivorax</name>
    <dbReference type="NCBI Taxonomy" id="862135"/>
    <lineage>
        <taxon>Bacteria</taxon>
        <taxon>Pseudomonadati</taxon>
        <taxon>Pseudomonadota</taxon>
        <taxon>Alphaproteobacteria</taxon>
        <taxon>Sphingomonadales</taxon>
        <taxon>Sphingomonadaceae</taxon>
        <taxon>Sphingomonas</taxon>
    </lineage>
</organism>
<evidence type="ECO:0000256" key="8">
    <source>
        <dbReference type="RuleBase" id="RU003953"/>
    </source>
</evidence>
<comment type="caution">
    <text evidence="12">The sequence shown here is derived from an EMBL/GenBank/DDBJ whole genome shotgun (WGS) entry which is preliminary data.</text>
</comment>
<accession>A0A5C6UDB3</accession>
<keyword evidence="5" id="KW-0479">Metal-binding</keyword>
<dbReference type="GO" id="GO:0000049">
    <property type="term" value="F:tRNA binding"/>
    <property type="evidence" value="ECO:0007669"/>
    <property type="project" value="TreeGrafter"/>
</dbReference>
<dbReference type="Gene3D" id="1.10.3090.10">
    <property type="entry name" value="cca-adding enzyme, domain 2"/>
    <property type="match status" value="1"/>
</dbReference>
<keyword evidence="2 8" id="KW-0808">Transferase</keyword>
<evidence type="ECO:0000256" key="2">
    <source>
        <dbReference type="ARBA" id="ARBA00022679"/>
    </source>
</evidence>